<reference evidence="8 9" key="1">
    <citation type="submission" date="2016-10" db="EMBL/GenBank/DDBJ databases">
        <authorList>
            <person name="Varghese N."/>
            <person name="Submissions S."/>
        </authorList>
    </citation>
    <scope>NUCLEOTIDE SEQUENCE [LARGE SCALE GENOMIC DNA]</scope>
    <source>
        <strain evidence="8 9">CGMCC 1.6859</strain>
    </source>
</reference>
<keyword evidence="6" id="KW-0175">Coiled coil</keyword>
<keyword evidence="4" id="KW-0067">ATP-binding</keyword>
<evidence type="ECO:0000256" key="4">
    <source>
        <dbReference type="ARBA" id="ARBA00022840"/>
    </source>
</evidence>
<dbReference type="PANTHER" id="PTHR43065">
    <property type="entry name" value="SENSOR HISTIDINE KINASE"/>
    <property type="match status" value="1"/>
</dbReference>
<feature type="coiled-coil region" evidence="6">
    <location>
        <begin position="473"/>
        <end position="522"/>
    </location>
</feature>
<dbReference type="PROSITE" id="PS50109">
    <property type="entry name" value="HIS_KIN"/>
    <property type="match status" value="1"/>
</dbReference>
<dbReference type="Gene3D" id="3.30.565.10">
    <property type="entry name" value="Histidine kinase-like ATPase, C-terminal domain"/>
    <property type="match status" value="2"/>
</dbReference>
<feature type="domain" description="Histidine kinase" evidence="7">
    <location>
        <begin position="537"/>
        <end position="764"/>
    </location>
</feature>
<protein>
    <submittedName>
        <fullName evidence="8">Histidine kinase-, DNA gyrase B-, and HSP90-like ATPase</fullName>
    </submittedName>
</protein>
<evidence type="ECO:0000256" key="2">
    <source>
        <dbReference type="ARBA" id="ARBA00022741"/>
    </source>
</evidence>
<evidence type="ECO:0000256" key="1">
    <source>
        <dbReference type="ARBA" id="ARBA00022679"/>
    </source>
</evidence>
<evidence type="ECO:0000256" key="6">
    <source>
        <dbReference type="SAM" id="Coils"/>
    </source>
</evidence>
<evidence type="ECO:0000313" key="9">
    <source>
        <dbReference type="Proteomes" id="UP000199307"/>
    </source>
</evidence>
<dbReference type="RefSeq" id="WP_091132382.1">
    <property type="nucleotide sequence ID" value="NZ_FMVC01000003.1"/>
</dbReference>
<keyword evidence="9" id="KW-1185">Reference proteome</keyword>
<dbReference type="InterPro" id="IPR005467">
    <property type="entry name" value="His_kinase_dom"/>
</dbReference>
<evidence type="ECO:0000313" key="8">
    <source>
        <dbReference type="EMBL" id="SCY49706.1"/>
    </source>
</evidence>
<name>A0ABY0LQ84_9FLAO</name>
<dbReference type="Pfam" id="PF13589">
    <property type="entry name" value="HATPase_c_3"/>
    <property type="match status" value="1"/>
</dbReference>
<sequence length="773" mass="89141">MNEKNIREQLSKTLIDDPNNYSRIIELSSKLAKFDEENIRFSIDAGVIDRLGSELVARQETAVSELVKNSYDADATRVNIKFENSDEIGGTLYIEDNGTGMNREQLINGFMRISSSSKIHNPVSDLYNRKRAGQKGIGRFAVQRLAEKLTITTQTESDNIALVLSINWNEYSNDLDLNTITNKIFTKNKTKDKGTILKIEGLKDKWSEASIKRIYKYIGDILQPFPLPEIEESLENEFERINIDPGFKVYFSKIVNGRQINIVDDKMMVYNYATAIINGWVDENGYGLYSVESKQFNINEITELSSDPDEDNVPYKYLKKVKFRAYYFIYADGLVPKMQETSIRKLARTQGGIRLYRNGFRVLPYGEANNDWLGLDESVKRRSILPVHSNLNFFGFVELKDNENIFNETSSREGLIETEAVIELKNFVYRSILSSVIKVAEIRNIKIVSGQKQDEDGIYESVEVRIKNIAFTLEELDRELEKETGNIEVQKRRKKKFDQVKREIAELQKAQEEEKEQFLKERSMLRVLSSVGLTIGLFLHEVKDYILNMDNNVSFLIEKLKNDQMILHRLTLLQSNIESFNTYTSYFDSVISQNVSRNIKPIDLKKTINNFWKTIENDLIKNNIKLEEPELFGNYLLTCPMHPSEWSSILFNLFSNSKKAIKRSNNIGKINIECGKFENKLYLKFSDSGDGIKDEIKERIFEEFFTTSSPNSIDKLEINNEFTGTGLGLKIVKDIITSYRGKIFVDEPKESFSTTIYIEIPAATEKELDKYGL</sequence>
<dbReference type="InterPro" id="IPR020575">
    <property type="entry name" value="Hsp90_N"/>
</dbReference>
<comment type="caution">
    <text evidence="8">The sequence shown here is derived from an EMBL/GenBank/DDBJ whole genome shotgun (WGS) entry which is preliminary data.</text>
</comment>
<dbReference type="Pfam" id="PF02518">
    <property type="entry name" value="HATPase_c"/>
    <property type="match status" value="1"/>
</dbReference>
<keyword evidence="2" id="KW-0547">Nucleotide-binding</keyword>
<evidence type="ECO:0000259" key="7">
    <source>
        <dbReference type="PROSITE" id="PS50109"/>
    </source>
</evidence>
<dbReference type="InterPro" id="IPR036890">
    <property type="entry name" value="HATPase_C_sf"/>
</dbReference>
<dbReference type="InterPro" id="IPR003594">
    <property type="entry name" value="HATPase_dom"/>
</dbReference>
<dbReference type="PRINTS" id="PR00775">
    <property type="entry name" value="HEATSHOCK90"/>
</dbReference>
<keyword evidence="5" id="KW-0902">Two-component regulatory system</keyword>
<dbReference type="SMART" id="SM00387">
    <property type="entry name" value="HATPase_c"/>
    <property type="match status" value="1"/>
</dbReference>
<dbReference type="SUPFAM" id="SSF55874">
    <property type="entry name" value="ATPase domain of HSP90 chaperone/DNA topoisomerase II/histidine kinase"/>
    <property type="match status" value="2"/>
</dbReference>
<organism evidence="8 9">
    <name type="scientific">Flavobacterium anhuiense</name>
    <dbReference type="NCBI Taxonomy" id="459526"/>
    <lineage>
        <taxon>Bacteria</taxon>
        <taxon>Pseudomonadati</taxon>
        <taxon>Bacteroidota</taxon>
        <taxon>Flavobacteriia</taxon>
        <taxon>Flavobacteriales</taxon>
        <taxon>Flavobacteriaceae</taxon>
        <taxon>Flavobacterium</taxon>
    </lineage>
</organism>
<evidence type="ECO:0000256" key="3">
    <source>
        <dbReference type="ARBA" id="ARBA00022777"/>
    </source>
</evidence>
<gene>
    <name evidence="8" type="ORF">SAMN02927916_2304</name>
</gene>
<evidence type="ECO:0000256" key="5">
    <source>
        <dbReference type="ARBA" id="ARBA00023012"/>
    </source>
</evidence>
<dbReference type="PANTHER" id="PTHR43065:SF46">
    <property type="entry name" value="C4-DICARBOXYLATE TRANSPORT SENSOR PROTEIN DCTB"/>
    <property type="match status" value="1"/>
</dbReference>
<keyword evidence="1" id="KW-0808">Transferase</keyword>
<dbReference type="Proteomes" id="UP000199307">
    <property type="component" value="Unassembled WGS sequence"/>
</dbReference>
<keyword evidence="3" id="KW-0418">Kinase</keyword>
<proteinExistence type="predicted"/>
<accession>A0ABY0LQ84</accession>
<dbReference type="EMBL" id="FMVC01000003">
    <property type="protein sequence ID" value="SCY49706.1"/>
    <property type="molecule type" value="Genomic_DNA"/>
</dbReference>